<keyword evidence="2" id="KW-0675">Receptor</keyword>
<protein>
    <submittedName>
        <fullName evidence="2">Ryanodine receptor Ryr</fullName>
    </submittedName>
</protein>
<dbReference type="AlphaFoldDB" id="A0A398CNZ5"/>
<dbReference type="PANTHER" id="PTHR46399">
    <property type="entry name" value="B30.2/SPRY DOMAIN-CONTAINING PROTEIN"/>
    <property type="match status" value="1"/>
</dbReference>
<gene>
    <name evidence="2" type="ORF">D3H35_20655</name>
</gene>
<evidence type="ECO:0000259" key="1">
    <source>
        <dbReference type="Pfam" id="PF02026"/>
    </source>
</evidence>
<organism evidence="2 3">
    <name type="scientific">Cohnella faecalis</name>
    <dbReference type="NCBI Taxonomy" id="2315694"/>
    <lineage>
        <taxon>Bacteria</taxon>
        <taxon>Bacillati</taxon>
        <taxon>Bacillota</taxon>
        <taxon>Bacilli</taxon>
        <taxon>Bacillales</taxon>
        <taxon>Paenibacillaceae</taxon>
        <taxon>Cohnella</taxon>
    </lineage>
</organism>
<name>A0A398CNZ5_9BACL</name>
<accession>A0A398CNZ5</accession>
<dbReference type="GO" id="GO:0005219">
    <property type="term" value="F:ryanodine-sensitive calcium-release channel activity"/>
    <property type="evidence" value="ECO:0007669"/>
    <property type="project" value="TreeGrafter"/>
</dbReference>
<reference evidence="2 3" key="1">
    <citation type="submission" date="2018-09" db="EMBL/GenBank/DDBJ databases">
        <title>Cohnella cavernae sp. nov., isolated from a karst cave.</title>
        <authorList>
            <person name="Zhu H."/>
        </authorList>
    </citation>
    <scope>NUCLEOTIDE SEQUENCE [LARGE SCALE GENOMIC DNA]</scope>
    <source>
        <strain evidence="2 3">K2E09-144</strain>
    </source>
</reference>
<dbReference type="InterPro" id="IPR015925">
    <property type="entry name" value="Ryanodine_IP3_receptor"/>
</dbReference>
<comment type="caution">
    <text evidence="2">The sequence shown here is derived from an EMBL/GenBank/DDBJ whole genome shotgun (WGS) entry which is preliminary data.</text>
</comment>
<dbReference type="EMBL" id="QXJM01000039">
    <property type="protein sequence ID" value="RIE03009.1"/>
    <property type="molecule type" value="Genomic_DNA"/>
</dbReference>
<evidence type="ECO:0000313" key="3">
    <source>
        <dbReference type="Proteomes" id="UP000266340"/>
    </source>
</evidence>
<dbReference type="RefSeq" id="WP_119151036.1">
    <property type="nucleotide sequence ID" value="NZ_JBHSOV010000017.1"/>
</dbReference>
<dbReference type="GO" id="GO:0014808">
    <property type="term" value="P:release of sequestered calcium ion into cytosol by sarcoplasmic reticulum"/>
    <property type="evidence" value="ECO:0007669"/>
    <property type="project" value="TreeGrafter"/>
</dbReference>
<dbReference type="OrthoDB" id="49104at2"/>
<dbReference type="InterPro" id="IPR003032">
    <property type="entry name" value="Ryanodine_rcpt"/>
</dbReference>
<proteinExistence type="predicted"/>
<dbReference type="GO" id="GO:0034704">
    <property type="term" value="C:calcium channel complex"/>
    <property type="evidence" value="ECO:0007669"/>
    <property type="project" value="TreeGrafter"/>
</dbReference>
<dbReference type="Proteomes" id="UP000266340">
    <property type="component" value="Unassembled WGS sequence"/>
</dbReference>
<keyword evidence="3" id="KW-1185">Reference proteome</keyword>
<dbReference type="Pfam" id="PF02026">
    <property type="entry name" value="RyR"/>
    <property type="match status" value="1"/>
</dbReference>
<dbReference type="Gene3D" id="6.20.350.10">
    <property type="match status" value="1"/>
</dbReference>
<feature type="domain" description="Ryanodine receptor Ryr" evidence="1">
    <location>
        <begin position="3"/>
        <end position="91"/>
    </location>
</feature>
<evidence type="ECO:0000313" key="2">
    <source>
        <dbReference type="EMBL" id="RIE03009.1"/>
    </source>
</evidence>
<sequence length="95" mass="10769">MAYRPNPIDTSSIVLSEDVLELTEKLAENAHDEWALQRLSEGWTYGPERNDALKHHPGLVPYADLTEGEREYDRITAMKTLKALQALGYTIALKK</sequence>
<dbReference type="PANTHER" id="PTHR46399:SF8">
    <property type="entry name" value="B30.2_SPRY DOMAIN-CONTAINING PROTEIN"/>
    <property type="match status" value="1"/>
</dbReference>